<evidence type="ECO:0000256" key="2">
    <source>
        <dbReference type="ARBA" id="ARBA00010350"/>
    </source>
</evidence>
<proteinExistence type="inferred from homology"/>
<accession>A0AAV2A7H2</accession>
<sequence>MDVNSFFRTMSIKMEPPLQHHMKNVYSCVALSTLSAAVGAFVHVATGILSGGLLSALGSLGLMITLMNTPDDGKNTKLRLGYLLGFAFLSGLGLGPLLDVVIAVDPAIIPTAFFSTCLVFTCFTLASMFSNQRQYIYLGGTLMSLLSVMTISAFLNIFMGSYILFKAHIYLGLLVMCAFILYDTQIIMEKRRNGDRDYIWHSVGLFLDLIQIFRYLLVILTDKVIQESNKKKK</sequence>
<keyword evidence="8" id="KW-1185">Reference proteome</keyword>
<feature type="transmembrane region" description="Helical" evidence="6">
    <location>
        <begin position="80"/>
        <end position="102"/>
    </location>
</feature>
<evidence type="ECO:0000256" key="6">
    <source>
        <dbReference type="RuleBase" id="RU004379"/>
    </source>
</evidence>
<dbReference type="PANTHER" id="PTHR23291">
    <property type="entry name" value="BAX INHIBITOR-RELATED"/>
    <property type="match status" value="1"/>
</dbReference>
<evidence type="ECO:0000256" key="4">
    <source>
        <dbReference type="ARBA" id="ARBA00022989"/>
    </source>
</evidence>
<evidence type="ECO:0000256" key="3">
    <source>
        <dbReference type="ARBA" id="ARBA00022692"/>
    </source>
</evidence>
<dbReference type="GO" id="GO:2001234">
    <property type="term" value="P:negative regulation of apoptotic signaling pathway"/>
    <property type="evidence" value="ECO:0007669"/>
    <property type="project" value="TreeGrafter"/>
</dbReference>
<evidence type="ECO:0000256" key="1">
    <source>
        <dbReference type="ARBA" id="ARBA00004141"/>
    </source>
</evidence>
<dbReference type="GO" id="GO:0019899">
    <property type="term" value="F:enzyme binding"/>
    <property type="evidence" value="ECO:0007669"/>
    <property type="project" value="TreeGrafter"/>
</dbReference>
<dbReference type="InterPro" id="IPR006214">
    <property type="entry name" value="Bax_inhibitor_1-related"/>
</dbReference>
<dbReference type="GO" id="GO:0034620">
    <property type="term" value="P:cellular response to unfolded protein"/>
    <property type="evidence" value="ECO:0007669"/>
    <property type="project" value="TreeGrafter"/>
</dbReference>
<keyword evidence="3 6" id="KW-0812">Transmembrane</keyword>
<dbReference type="EMBL" id="CAXIEN010000126">
    <property type="protein sequence ID" value="CAL1279950.1"/>
    <property type="molecule type" value="Genomic_DNA"/>
</dbReference>
<organism evidence="7 8">
    <name type="scientific">Larinioides sclopetarius</name>
    <dbReference type="NCBI Taxonomy" id="280406"/>
    <lineage>
        <taxon>Eukaryota</taxon>
        <taxon>Metazoa</taxon>
        <taxon>Ecdysozoa</taxon>
        <taxon>Arthropoda</taxon>
        <taxon>Chelicerata</taxon>
        <taxon>Arachnida</taxon>
        <taxon>Araneae</taxon>
        <taxon>Araneomorphae</taxon>
        <taxon>Entelegynae</taxon>
        <taxon>Araneoidea</taxon>
        <taxon>Araneidae</taxon>
        <taxon>Larinioides</taxon>
    </lineage>
</organism>
<feature type="transmembrane region" description="Helical" evidence="6">
    <location>
        <begin position="108"/>
        <end position="128"/>
    </location>
</feature>
<evidence type="ECO:0000313" key="8">
    <source>
        <dbReference type="Proteomes" id="UP001497382"/>
    </source>
</evidence>
<comment type="subcellular location">
    <subcellularLocation>
        <location evidence="1">Membrane</location>
        <topology evidence="1">Multi-pass membrane protein</topology>
    </subcellularLocation>
</comment>
<feature type="transmembrane region" description="Helical" evidence="6">
    <location>
        <begin position="135"/>
        <end position="157"/>
    </location>
</feature>
<evidence type="ECO:0008006" key="9">
    <source>
        <dbReference type="Google" id="ProtNLM"/>
    </source>
</evidence>
<dbReference type="Pfam" id="PF01027">
    <property type="entry name" value="Bax1-I"/>
    <property type="match status" value="1"/>
</dbReference>
<gene>
    <name evidence="7" type="ORF">LARSCL_LOCUS10691</name>
</gene>
<dbReference type="GO" id="GO:0031966">
    <property type="term" value="C:mitochondrial membrane"/>
    <property type="evidence" value="ECO:0007669"/>
    <property type="project" value="TreeGrafter"/>
</dbReference>
<dbReference type="AlphaFoldDB" id="A0AAV2A7H2"/>
<dbReference type="CDD" id="cd10430">
    <property type="entry name" value="BI-1"/>
    <property type="match status" value="1"/>
</dbReference>
<comment type="similarity">
    <text evidence="2 6">Belongs to the BI1 family.</text>
</comment>
<evidence type="ECO:0000256" key="5">
    <source>
        <dbReference type="ARBA" id="ARBA00023136"/>
    </source>
</evidence>
<protein>
    <recommendedName>
        <fullName evidence="9">Bax inhibitor 1</fullName>
    </recommendedName>
</protein>
<feature type="transmembrane region" description="Helical" evidence="6">
    <location>
        <begin position="48"/>
        <end position="68"/>
    </location>
</feature>
<reference evidence="7 8" key="1">
    <citation type="submission" date="2024-04" db="EMBL/GenBank/DDBJ databases">
        <authorList>
            <person name="Rising A."/>
            <person name="Reimegard J."/>
            <person name="Sonavane S."/>
            <person name="Akerstrom W."/>
            <person name="Nylinder S."/>
            <person name="Hedman E."/>
            <person name="Kallberg Y."/>
        </authorList>
    </citation>
    <scope>NUCLEOTIDE SEQUENCE [LARGE SCALE GENOMIC DNA]</scope>
</reference>
<comment type="caution">
    <text evidence="7">The sequence shown here is derived from an EMBL/GenBank/DDBJ whole genome shotgun (WGS) entry which is preliminary data.</text>
</comment>
<name>A0AAV2A7H2_9ARAC</name>
<feature type="transmembrane region" description="Helical" evidence="6">
    <location>
        <begin position="163"/>
        <end position="182"/>
    </location>
</feature>
<keyword evidence="4 6" id="KW-1133">Transmembrane helix</keyword>
<dbReference type="Proteomes" id="UP001497382">
    <property type="component" value="Unassembled WGS sequence"/>
</dbReference>
<dbReference type="GO" id="GO:0033119">
    <property type="term" value="P:negative regulation of RNA splicing"/>
    <property type="evidence" value="ECO:0007669"/>
    <property type="project" value="TreeGrafter"/>
</dbReference>
<dbReference type="PANTHER" id="PTHR23291:SF32">
    <property type="entry name" value="BAX INHIBITOR 1"/>
    <property type="match status" value="1"/>
</dbReference>
<evidence type="ECO:0000313" key="7">
    <source>
        <dbReference type="EMBL" id="CAL1279950.1"/>
    </source>
</evidence>
<keyword evidence="5 6" id="KW-0472">Membrane</keyword>